<evidence type="ECO:0000256" key="1">
    <source>
        <dbReference type="SAM" id="Phobius"/>
    </source>
</evidence>
<proteinExistence type="predicted"/>
<evidence type="ECO:0000313" key="2">
    <source>
        <dbReference type="EMBL" id="MDV2469817.1"/>
    </source>
</evidence>
<evidence type="ECO:0000313" key="3">
    <source>
        <dbReference type="Proteomes" id="UP001278188"/>
    </source>
</evidence>
<gene>
    <name evidence="2" type="ORF">QR674_12585</name>
</gene>
<organism evidence="2 3">
    <name type="scientific">Acinetobacter chinensis</name>
    <dbReference type="NCBI Taxonomy" id="2004650"/>
    <lineage>
        <taxon>Bacteria</taxon>
        <taxon>Pseudomonadati</taxon>
        <taxon>Pseudomonadota</taxon>
        <taxon>Gammaproteobacteria</taxon>
        <taxon>Moraxellales</taxon>
        <taxon>Moraxellaceae</taxon>
        <taxon>Acinetobacter</taxon>
    </lineage>
</organism>
<keyword evidence="1" id="KW-0812">Transmembrane</keyword>
<comment type="caution">
    <text evidence="2">The sequence shown here is derived from an EMBL/GenBank/DDBJ whole genome shotgun (WGS) entry which is preliminary data.</text>
</comment>
<evidence type="ECO:0008006" key="4">
    <source>
        <dbReference type="Google" id="ProtNLM"/>
    </source>
</evidence>
<protein>
    <recommendedName>
        <fullName evidence="4">Chemotaxis protein</fullName>
    </recommendedName>
</protein>
<keyword evidence="3" id="KW-1185">Reference proteome</keyword>
<feature type="transmembrane region" description="Helical" evidence="1">
    <location>
        <begin position="186"/>
        <end position="205"/>
    </location>
</feature>
<accession>A0ABU3WHD9</accession>
<name>A0ABU3WHD9_9GAMM</name>
<reference evidence="2 3" key="1">
    <citation type="submission" date="2023-06" db="EMBL/GenBank/DDBJ databases">
        <title>Genomic Analysis of Acinetobacter Strains Recovered from South Australian Aquatic Samples provides Insights into the Circulation of Antibiotic Resistance determinants in the Environment.</title>
        <authorList>
            <person name="Tobin L."/>
            <person name="Jarocki V.M."/>
            <person name="Kenyon J."/>
            <person name="Drigo B."/>
            <person name="Donner E."/>
            <person name="Djordjevic S.P."/>
            <person name="Hamidian M."/>
        </authorList>
    </citation>
    <scope>NUCLEOTIDE SEQUENCE [LARGE SCALE GENOMIC DNA]</scope>
    <source>
        <strain evidence="2 3">SAAc652</strain>
    </source>
</reference>
<sequence length="324" mass="36935">MSSFDEQRLEINLHTLKNMIINLENYLNSLNGTYSAGESTEKELIANLKSKIVEIQNETILLMKKNIGLLADDGFFSLVSNKLENASRDIGERIRKEGILSEKLNGIFRVVDTLKSDIHGQYIHLINANKAAQRFIRVNLEPKIKEVEEKLIDIERAKIAYQNNGLLDVFKHYQKNLKAEGKKWELGFFISIICGFLCTLVSLGFSKRFELWDYVFLKVSIVAVTITFATYFLRRSVHLIKQSDQIERYAMEMDALPSFISSLNEESRNLITVELVHKYFGKDTDQTQNDKIGDLMKDQLTAGTELIKASAELVKAKSSPPSSK</sequence>
<keyword evidence="1" id="KW-0472">Membrane</keyword>
<dbReference type="EMBL" id="JASVDY010000004">
    <property type="protein sequence ID" value="MDV2469817.1"/>
    <property type="molecule type" value="Genomic_DNA"/>
</dbReference>
<dbReference type="Proteomes" id="UP001278188">
    <property type="component" value="Unassembled WGS sequence"/>
</dbReference>
<keyword evidence="1" id="KW-1133">Transmembrane helix</keyword>
<dbReference type="RefSeq" id="WP_317084698.1">
    <property type="nucleotide sequence ID" value="NZ_JASVDY010000004.1"/>
</dbReference>
<feature type="transmembrane region" description="Helical" evidence="1">
    <location>
        <begin position="211"/>
        <end position="233"/>
    </location>
</feature>